<dbReference type="KEGG" id="tps:THAPSDRAFT_264396"/>
<dbReference type="Proteomes" id="UP000001449">
    <property type="component" value="Chromosome 16"/>
</dbReference>
<sequence length="141" mass="15722">MNANANSESGKKRSINENDTVPTTTTNNNPTNTTCKCSKSRCIKLYCDCFHGGNLCNSLCNCTDCKNTTEFREEREWKMKEVLKLNPKAFSEDSDKFNTKRQRMSRGNGCACPSSHCLKKYCSCFGADAGCTDKCSCNDCE</sequence>
<evidence type="ECO:0000313" key="7">
    <source>
        <dbReference type="Proteomes" id="UP000001449"/>
    </source>
</evidence>
<organism evidence="6 7">
    <name type="scientific">Thalassiosira pseudonana</name>
    <name type="common">Marine diatom</name>
    <name type="synonym">Cyclotella nana</name>
    <dbReference type="NCBI Taxonomy" id="35128"/>
    <lineage>
        <taxon>Eukaryota</taxon>
        <taxon>Sar</taxon>
        <taxon>Stramenopiles</taxon>
        <taxon>Ochrophyta</taxon>
        <taxon>Bacillariophyta</taxon>
        <taxon>Coscinodiscophyceae</taxon>
        <taxon>Thalassiosirophycidae</taxon>
        <taxon>Thalassiosirales</taxon>
        <taxon>Thalassiosiraceae</taxon>
        <taxon>Thalassiosira</taxon>
    </lineage>
</organism>
<feature type="non-terminal residue" evidence="6">
    <location>
        <position position="141"/>
    </location>
</feature>
<dbReference type="InParanoid" id="B8LCU6"/>
<accession>B8LCU6</accession>
<evidence type="ECO:0000313" key="6">
    <source>
        <dbReference type="EMBL" id="EED86827.1"/>
    </source>
</evidence>
<dbReference type="PANTHER" id="PTHR12446:SF34">
    <property type="entry name" value="PROTEIN LIN-54 HOMOLOG"/>
    <property type="match status" value="1"/>
</dbReference>
<dbReference type="RefSeq" id="XP_002296843.1">
    <property type="nucleotide sequence ID" value="XM_002296807.1"/>
</dbReference>
<keyword evidence="7" id="KW-1185">Reference proteome</keyword>
<dbReference type="HOGENOM" id="CLU_121159_1_0_1"/>
<dbReference type="GO" id="GO:0005634">
    <property type="term" value="C:nucleus"/>
    <property type="evidence" value="ECO:0007669"/>
    <property type="project" value="UniProtKB-SubCell"/>
</dbReference>
<dbReference type="PANTHER" id="PTHR12446">
    <property type="entry name" value="TESMIN/TSO1-RELATED"/>
    <property type="match status" value="1"/>
</dbReference>
<dbReference type="STRING" id="35128.B8LCU6"/>
<dbReference type="InterPro" id="IPR005172">
    <property type="entry name" value="CRC"/>
</dbReference>
<comment type="subcellular location">
    <subcellularLocation>
        <location evidence="1">Nucleus</location>
    </subcellularLocation>
</comment>
<dbReference type="Pfam" id="PF03638">
    <property type="entry name" value="TCR"/>
    <property type="match status" value="2"/>
</dbReference>
<proteinExistence type="inferred from homology"/>
<reference evidence="6 7" key="1">
    <citation type="journal article" date="2004" name="Science">
        <title>The genome of the diatom Thalassiosira pseudonana: ecology, evolution, and metabolism.</title>
        <authorList>
            <person name="Armbrust E.V."/>
            <person name="Berges J.A."/>
            <person name="Bowler C."/>
            <person name="Green B.R."/>
            <person name="Martinez D."/>
            <person name="Putnam N.H."/>
            <person name="Zhou S."/>
            <person name="Allen A.E."/>
            <person name="Apt K.E."/>
            <person name="Bechner M."/>
            <person name="Brzezinski M.A."/>
            <person name="Chaal B.K."/>
            <person name="Chiovitti A."/>
            <person name="Davis A.K."/>
            <person name="Demarest M.S."/>
            <person name="Detter J.C."/>
            <person name="Glavina T."/>
            <person name="Goodstein D."/>
            <person name="Hadi M.Z."/>
            <person name="Hellsten U."/>
            <person name="Hildebrand M."/>
            <person name="Jenkins B.D."/>
            <person name="Jurka J."/>
            <person name="Kapitonov V.V."/>
            <person name="Kroger N."/>
            <person name="Lau W.W."/>
            <person name="Lane T.W."/>
            <person name="Larimer F.W."/>
            <person name="Lippmeier J.C."/>
            <person name="Lucas S."/>
            <person name="Medina M."/>
            <person name="Montsant A."/>
            <person name="Obornik M."/>
            <person name="Parker M.S."/>
            <person name="Palenik B."/>
            <person name="Pazour G.J."/>
            <person name="Richardson P.M."/>
            <person name="Rynearson T.A."/>
            <person name="Saito M.A."/>
            <person name="Schwartz D.C."/>
            <person name="Thamatrakoln K."/>
            <person name="Valentin K."/>
            <person name="Vardi A."/>
            <person name="Wilkerson F.P."/>
            <person name="Rokhsar D.S."/>
        </authorList>
    </citation>
    <scope>NUCLEOTIDE SEQUENCE [LARGE SCALE GENOMIC DNA]</scope>
    <source>
        <strain evidence="6 7">CCMP1335</strain>
    </source>
</reference>
<comment type="similarity">
    <text evidence="2">Belongs to the lin-54 family.</text>
</comment>
<reference evidence="6 7" key="2">
    <citation type="journal article" date="2008" name="Nature">
        <title>The Phaeodactylum genome reveals the evolutionary history of diatom genomes.</title>
        <authorList>
            <person name="Bowler C."/>
            <person name="Allen A.E."/>
            <person name="Badger J.H."/>
            <person name="Grimwood J."/>
            <person name="Jabbari K."/>
            <person name="Kuo A."/>
            <person name="Maheswari U."/>
            <person name="Martens C."/>
            <person name="Maumus F."/>
            <person name="Otillar R.P."/>
            <person name="Rayko E."/>
            <person name="Salamov A."/>
            <person name="Vandepoele K."/>
            <person name="Beszteri B."/>
            <person name="Gruber A."/>
            <person name="Heijde M."/>
            <person name="Katinka M."/>
            <person name="Mock T."/>
            <person name="Valentin K."/>
            <person name="Verret F."/>
            <person name="Berges J.A."/>
            <person name="Brownlee C."/>
            <person name="Cadoret J.P."/>
            <person name="Chiovitti A."/>
            <person name="Choi C.J."/>
            <person name="Coesel S."/>
            <person name="De Martino A."/>
            <person name="Detter J.C."/>
            <person name="Durkin C."/>
            <person name="Falciatore A."/>
            <person name="Fournet J."/>
            <person name="Haruta M."/>
            <person name="Huysman M.J."/>
            <person name="Jenkins B.D."/>
            <person name="Jiroutova K."/>
            <person name="Jorgensen R.E."/>
            <person name="Joubert Y."/>
            <person name="Kaplan A."/>
            <person name="Kroger N."/>
            <person name="Kroth P.G."/>
            <person name="La Roche J."/>
            <person name="Lindquist E."/>
            <person name="Lommer M."/>
            <person name="Martin-Jezequel V."/>
            <person name="Lopez P.J."/>
            <person name="Lucas S."/>
            <person name="Mangogna M."/>
            <person name="McGinnis K."/>
            <person name="Medlin L.K."/>
            <person name="Montsant A."/>
            <person name="Oudot-Le Secq M.P."/>
            <person name="Napoli C."/>
            <person name="Obornik M."/>
            <person name="Parker M.S."/>
            <person name="Petit J.L."/>
            <person name="Porcel B.M."/>
            <person name="Poulsen N."/>
            <person name="Robison M."/>
            <person name="Rychlewski L."/>
            <person name="Rynearson T.A."/>
            <person name="Schmutz J."/>
            <person name="Shapiro H."/>
            <person name="Siaut M."/>
            <person name="Stanley M."/>
            <person name="Sussman M.R."/>
            <person name="Taylor A.R."/>
            <person name="Vardi A."/>
            <person name="von Dassow P."/>
            <person name="Vyverman W."/>
            <person name="Willis A."/>
            <person name="Wyrwicz L.S."/>
            <person name="Rokhsar D.S."/>
            <person name="Weissenbach J."/>
            <person name="Armbrust E.V."/>
            <person name="Green B.R."/>
            <person name="Van de Peer Y."/>
            <person name="Grigoriev I.V."/>
        </authorList>
    </citation>
    <scope>NUCLEOTIDE SEQUENCE [LARGE SCALE GENOMIC DNA]</scope>
    <source>
        <strain evidence="6 7">CCMP1335</strain>
    </source>
</reference>
<dbReference type="AlphaFoldDB" id="B8LCU6"/>
<dbReference type="OMA" id="NDEHAHE"/>
<dbReference type="SMART" id="SM01114">
    <property type="entry name" value="CXC"/>
    <property type="match status" value="2"/>
</dbReference>
<evidence type="ECO:0000256" key="1">
    <source>
        <dbReference type="ARBA" id="ARBA00004123"/>
    </source>
</evidence>
<evidence type="ECO:0000256" key="3">
    <source>
        <dbReference type="ARBA" id="ARBA00023242"/>
    </source>
</evidence>
<dbReference type="PROSITE" id="PS51634">
    <property type="entry name" value="CRC"/>
    <property type="match status" value="1"/>
</dbReference>
<evidence type="ECO:0000256" key="2">
    <source>
        <dbReference type="ARBA" id="ARBA00007267"/>
    </source>
</evidence>
<dbReference type="InterPro" id="IPR028307">
    <property type="entry name" value="Lin-54_fam"/>
</dbReference>
<dbReference type="PaxDb" id="35128-Thaps264396"/>
<name>B8LCU6_THAPS</name>
<gene>
    <name evidence="6" type="ORF">THAPSDRAFT_264396</name>
</gene>
<protein>
    <recommendedName>
        <fullName evidence="5">CRC domain-containing protein</fullName>
    </recommendedName>
</protein>
<keyword evidence="3" id="KW-0539">Nucleus</keyword>
<dbReference type="GeneID" id="7442601"/>
<dbReference type="EMBL" id="DS999418">
    <property type="protein sequence ID" value="EED86827.1"/>
    <property type="molecule type" value="Genomic_DNA"/>
</dbReference>
<dbReference type="eggNOG" id="KOG1171">
    <property type="taxonomic scope" value="Eukaryota"/>
</dbReference>
<feature type="domain" description="CRC" evidence="5">
    <location>
        <begin position="31"/>
        <end position="141"/>
    </location>
</feature>
<feature type="region of interest" description="Disordered" evidence="4">
    <location>
        <begin position="1"/>
        <end position="25"/>
    </location>
</feature>
<evidence type="ECO:0000256" key="4">
    <source>
        <dbReference type="SAM" id="MobiDB-lite"/>
    </source>
</evidence>
<evidence type="ECO:0000259" key="5">
    <source>
        <dbReference type="PROSITE" id="PS51634"/>
    </source>
</evidence>
<dbReference type="InterPro" id="IPR033467">
    <property type="entry name" value="Tesmin/TSO1-like_CXC"/>
</dbReference>